<keyword evidence="4" id="KW-1185">Reference proteome</keyword>
<feature type="transmembrane region" description="Helical" evidence="2">
    <location>
        <begin position="12"/>
        <end position="29"/>
    </location>
</feature>
<evidence type="ECO:0000313" key="3">
    <source>
        <dbReference type="EMBL" id="GJJ08259.1"/>
    </source>
</evidence>
<organism evidence="3 4">
    <name type="scientific">Clathrus columnatus</name>
    <dbReference type="NCBI Taxonomy" id="1419009"/>
    <lineage>
        <taxon>Eukaryota</taxon>
        <taxon>Fungi</taxon>
        <taxon>Dikarya</taxon>
        <taxon>Basidiomycota</taxon>
        <taxon>Agaricomycotina</taxon>
        <taxon>Agaricomycetes</taxon>
        <taxon>Phallomycetidae</taxon>
        <taxon>Phallales</taxon>
        <taxon>Clathraceae</taxon>
        <taxon>Clathrus</taxon>
    </lineage>
</organism>
<sequence>MRLAKFHDLNIIRTIFRFLFIIPIIMLSVDGMTPHTHELNMVVVSTVSGIGCIIQSAITLVIFFPRNLEHETQRWLDQTSDSQQQSRKRLFSSYIKSRSQTQRSHSQQRAKFALTDSPEQSKAELPMPDNNNNNNRGREARTYAVPLYSTAPSPVPDTYPPHPYAYSPGYSQKQGTGGTAHVPQYSPRDYPQSTGVVQSALTEANMRIFEGTVGRVNPMALYFTSPIDIQDESPVHHRRRQYVAYP</sequence>
<evidence type="ECO:0000256" key="2">
    <source>
        <dbReference type="SAM" id="Phobius"/>
    </source>
</evidence>
<dbReference type="EMBL" id="BPWL01000003">
    <property type="protein sequence ID" value="GJJ08259.1"/>
    <property type="molecule type" value="Genomic_DNA"/>
</dbReference>
<dbReference type="Proteomes" id="UP001050691">
    <property type="component" value="Unassembled WGS sequence"/>
</dbReference>
<keyword evidence="2" id="KW-0472">Membrane</keyword>
<reference evidence="3" key="1">
    <citation type="submission" date="2021-10" db="EMBL/GenBank/DDBJ databases">
        <title>De novo Genome Assembly of Clathrus columnatus (Basidiomycota, Fungi) Using Illumina and Nanopore Sequence Data.</title>
        <authorList>
            <person name="Ogiso-Tanaka E."/>
            <person name="Itagaki H."/>
            <person name="Hosoya T."/>
            <person name="Hosaka K."/>
        </authorList>
    </citation>
    <scope>NUCLEOTIDE SEQUENCE</scope>
    <source>
        <strain evidence="3">MO-923</strain>
    </source>
</reference>
<feature type="compositionally biased region" description="Low complexity" evidence="1">
    <location>
        <begin position="97"/>
        <end position="109"/>
    </location>
</feature>
<protein>
    <submittedName>
        <fullName evidence="3">Uncharacterized protein</fullName>
    </submittedName>
</protein>
<accession>A0AAV5A698</accession>
<evidence type="ECO:0000313" key="4">
    <source>
        <dbReference type="Proteomes" id="UP001050691"/>
    </source>
</evidence>
<comment type="caution">
    <text evidence="3">The sequence shown here is derived from an EMBL/GenBank/DDBJ whole genome shotgun (WGS) entry which is preliminary data.</text>
</comment>
<feature type="transmembrane region" description="Helical" evidence="2">
    <location>
        <begin position="41"/>
        <end position="64"/>
    </location>
</feature>
<dbReference type="AlphaFoldDB" id="A0AAV5A698"/>
<proteinExistence type="predicted"/>
<name>A0AAV5A698_9AGAM</name>
<feature type="region of interest" description="Disordered" evidence="1">
    <location>
        <begin position="95"/>
        <end position="137"/>
    </location>
</feature>
<evidence type="ECO:0000256" key="1">
    <source>
        <dbReference type="SAM" id="MobiDB-lite"/>
    </source>
</evidence>
<keyword evidence="2" id="KW-1133">Transmembrane helix</keyword>
<gene>
    <name evidence="3" type="ORF">Clacol_002469</name>
</gene>
<keyword evidence="2" id="KW-0812">Transmembrane</keyword>